<dbReference type="EMBL" id="CP091139">
    <property type="protein sequence ID" value="UUT34346.1"/>
    <property type="molecule type" value="Genomic_DNA"/>
</dbReference>
<sequence length="134" mass="14762">MRAGSPQALERVVARWRNDRLRIDLTVDARAETLPPGLVEDLYFILTESIFNALRHANPTRIGVQVQVAEVVQCTVVDDGSGLTTGSTTEGFGFVSMRQRVERWGGQFHVTSTGTGTCVSVRFGPFVVSPRRRA</sequence>
<dbReference type="PANTHER" id="PTHR24421:SF58">
    <property type="entry name" value="SIGNAL TRANSDUCTION HISTIDINE-PROTEIN KINASE_PHOSPHATASE UHPB"/>
    <property type="match status" value="1"/>
</dbReference>
<evidence type="ECO:0000256" key="3">
    <source>
        <dbReference type="ARBA" id="ARBA00023012"/>
    </source>
</evidence>
<dbReference type="Proteomes" id="UP001054811">
    <property type="component" value="Chromosome"/>
</dbReference>
<evidence type="ECO:0000313" key="5">
    <source>
        <dbReference type="EMBL" id="UUT34346.1"/>
    </source>
</evidence>
<dbReference type="SMART" id="SM00387">
    <property type="entry name" value="HATPase_c"/>
    <property type="match status" value="1"/>
</dbReference>
<name>A0ABY5NGV6_9MICO</name>
<dbReference type="InterPro" id="IPR036890">
    <property type="entry name" value="HATPase_C_sf"/>
</dbReference>
<keyword evidence="2" id="KW-0418">Kinase</keyword>
<evidence type="ECO:0000256" key="2">
    <source>
        <dbReference type="ARBA" id="ARBA00022777"/>
    </source>
</evidence>
<keyword evidence="3" id="KW-0902">Two-component regulatory system</keyword>
<dbReference type="PANTHER" id="PTHR24421">
    <property type="entry name" value="NITRATE/NITRITE SENSOR PROTEIN NARX-RELATED"/>
    <property type="match status" value="1"/>
</dbReference>
<gene>
    <name evidence="5" type="ORF">L2X98_27285</name>
</gene>
<evidence type="ECO:0000259" key="4">
    <source>
        <dbReference type="SMART" id="SM00387"/>
    </source>
</evidence>
<dbReference type="Gene3D" id="3.30.565.10">
    <property type="entry name" value="Histidine kinase-like ATPase, C-terminal domain"/>
    <property type="match status" value="1"/>
</dbReference>
<keyword evidence="1" id="KW-0808">Transferase</keyword>
<feature type="domain" description="Histidine kinase/HSP90-like ATPase" evidence="4">
    <location>
        <begin position="37"/>
        <end position="127"/>
    </location>
</feature>
<evidence type="ECO:0000313" key="6">
    <source>
        <dbReference type="Proteomes" id="UP001054811"/>
    </source>
</evidence>
<evidence type="ECO:0000256" key="1">
    <source>
        <dbReference type="ARBA" id="ARBA00022679"/>
    </source>
</evidence>
<keyword evidence="6" id="KW-1185">Reference proteome</keyword>
<accession>A0ABY5NGV6</accession>
<dbReference type="InterPro" id="IPR003594">
    <property type="entry name" value="HATPase_dom"/>
</dbReference>
<dbReference type="RefSeq" id="WP_259610862.1">
    <property type="nucleotide sequence ID" value="NZ_CP091139.2"/>
</dbReference>
<protein>
    <recommendedName>
        <fullName evidence="4">Histidine kinase/HSP90-like ATPase domain-containing protein</fullName>
    </recommendedName>
</protein>
<dbReference type="CDD" id="cd16917">
    <property type="entry name" value="HATPase_UhpB-NarQ-NarX-like"/>
    <property type="match status" value="1"/>
</dbReference>
<dbReference type="Pfam" id="PF02518">
    <property type="entry name" value="HATPase_c"/>
    <property type="match status" value="1"/>
</dbReference>
<dbReference type="SUPFAM" id="SSF55874">
    <property type="entry name" value="ATPase domain of HSP90 chaperone/DNA topoisomerase II/histidine kinase"/>
    <property type="match status" value="1"/>
</dbReference>
<organism evidence="5 6">
    <name type="scientific">Microbacterium elymi</name>
    <dbReference type="NCBI Taxonomy" id="2909587"/>
    <lineage>
        <taxon>Bacteria</taxon>
        <taxon>Bacillati</taxon>
        <taxon>Actinomycetota</taxon>
        <taxon>Actinomycetes</taxon>
        <taxon>Micrococcales</taxon>
        <taxon>Microbacteriaceae</taxon>
        <taxon>Microbacterium</taxon>
    </lineage>
</organism>
<reference evidence="5" key="1">
    <citation type="submission" date="2022-01" db="EMBL/GenBank/DDBJ databases">
        <title>Microbacterium eymi and Microbacterium rhizovicinus sp. nov., isolated from the rhizospheric soil of Elymus tsukushiensis, a plant native to the Dokdo Islands, Republic of Korea.</title>
        <authorList>
            <person name="Hwang Y.J."/>
        </authorList>
    </citation>
    <scope>NUCLEOTIDE SEQUENCE</scope>
    <source>
        <strain evidence="5">KUDC0405</strain>
    </source>
</reference>
<proteinExistence type="predicted"/>
<dbReference type="InterPro" id="IPR050482">
    <property type="entry name" value="Sensor_HK_TwoCompSys"/>
</dbReference>